<gene>
    <name evidence="4" type="ORF">IPJ27_15990</name>
</gene>
<feature type="signal peptide" evidence="3">
    <location>
        <begin position="1"/>
        <end position="20"/>
    </location>
</feature>
<feature type="compositionally biased region" description="Low complexity" evidence="1">
    <location>
        <begin position="45"/>
        <end position="65"/>
    </location>
</feature>
<reference evidence="4 5" key="1">
    <citation type="submission" date="2020-10" db="EMBL/GenBank/DDBJ databases">
        <title>Connecting structure to function with the recovery of over 1000 high-quality activated sludge metagenome-assembled genomes encoding full-length rRNA genes using long-read sequencing.</title>
        <authorList>
            <person name="Singleton C.M."/>
            <person name="Petriglieri F."/>
            <person name="Kristensen J.M."/>
            <person name="Kirkegaard R.H."/>
            <person name="Michaelsen T.Y."/>
            <person name="Andersen M.H."/>
            <person name="Karst S.M."/>
            <person name="Dueholm M.S."/>
            <person name="Nielsen P.H."/>
            <person name="Albertsen M."/>
        </authorList>
    </citation>
    <scope>NUCLEOTIDE SEQUENCE [LARGE SCALE GENOMIC DNA]</scope>
    <source>
        <strain evidence="4">EsbW_18-Q3-R4-48_BATAC.285</strain>
    </source>
</reference>
<feature type="region of interest" description="Disordered" evidence="1">
    <location>
        <begin position="277"/>
        <end position="315"/>
    </location>
</feature>
<feature type="compositionally biased region" description="Pro residues" evidence="1">
    <location>
        <begin position="288"/>
        <end position="302"/>
    </location>
</feature>
<evidence type="ECO:0000256" key="2">
    <source>
        <dbReference type="SAM" id="Phobius"/>
    </source>
</evidence>
<feature type="compositionally biased region" description="Low complexity" evidence="1">
    <location>
        <begin position="72"/>
        <end position="81"/>
    </location>
</feature>
<proteinExistence type="predicted"/>
<keyword evidence="2" id="KW-0472">Membrane</keyword>
<accession>A0A935Q1P1</accession>
<keyword evidence="2" id="KW-1133">Transmembrane helix</keyword>
<keyword evidence="3" id="KW-0732">Signal</keyword>
<evidence type="ECO:0000256" key="3">
    <source>
        <dbReference type="SAM" id="SignalP"/>
    </source>
</evidence>
<evidence type="ECO:0000256" key="1">
    <source>
        <dbReference type="SAM" id="MobiDB-lite"/>
    </source>
</evidence>
<protein>
    <submittedName>
        <fullName evidence="4">Uncharacterized protein</fullName>
    </submittedName>
</protein>
<feature type="transmembrane region" description="Helical" evidence="2">
    <location>
        <begin position="221"/>
        <end position="239"/>
    </location>
</feature>
<dbReference type="EMBL" id="JADJMH010000016">
    <property type="protein sequence ID" value="MBK7676121.1"/>
    <property type="molecule type" value="Genomic_DNA"/>
</dbReference>
<dbReference type="AlphaFoldDB" id="A0A935Q1P1"/>
<comment type="caution">
    <text evidence="4">The sequence shown here is derived from an EMBL/GenBank/DDBJ whole genome shotgun (WGS) entry which is preliminary data.</text>
</comment>
<organism evidence="4 5">
    <name type="scientific">Candidatus Accumulibacter proximus</name>
    <dbReference type="NCBI Taxonomy" id="2954385"/>
    <lineage>
        <taxon>Bacteria</taxon>
        <taxon>Pseudomonadati</taxon>
        <taxon>Pseudomonadota</taxon>
        <taxon>Betaproteobacteria</taxon>
        <taxon>Candidatus Accumulibacter</taxon>
    </lineage>
</organism>
<feature type="compositionally biased region" description="Polar residues" evidence="1">
    <location>
        <begin position="35"/>
        <end position="44"/>
    </location>
</feature>
<name>A0A935Q1P1_9PROT</name>
<dbReference type="Proteomes" id="UP000697998">
    <property type="component" value="Unassembled WGS sequence"/>
</dbReference>
<keyword evidence="2" id="KW-0812">Transmembrane</keyword>
<evidence type="ECO:0000313" key="4">
    <source>
        <dbReference type="EMBL" id="MBK7676121.1"/>
    </source>
</evidence>
<feature type="region of interest" description="Disordered" evidence="1">
    <location>
        <begin position="35"/>
        <end position="92"/>
    </location>
</feature>
<sequence length="478" mass="50222">MASKTSVLLLIGAALLLSFAAPELSAIVLGEIHSSSRVQQQAETPPSSARRGTAAPAAASQPPAARRLEPTAAGNAAAEKATSLRLSEEMATAGQSSVLGRDLLRLERRTLEMLNEANDDPQALSEKLAWLEANVAELKRAGERLEGVAAALPSTPPPGPGGVLAPAAAKAATNPLASALSPPAPDKPLTSPATAVLAGQSAAQPAVLDQLAAVAAESDPWLLFAGLAAVAVLVFLLMLRRRGLAVEGGARRPAAFAVPDASDRDFFGTSQVAADAIRPREQGQEPTPSVPPAPVPQPPDVPAPASLTSHTGPEIAGAAPSLELAEIMLSFGRVSGAASTLEEYLADMPQESLRPWLRLLQIYERNGLRKEFEALTLKLNRNFNVEVIRWSGGEAGEGLGPLPVEGAPGKAMTLEEIPRIRDQIIALWGRPECPGYLEKLLRDNRDGQRSGFTLPIVEEVLFLIDLSGAREATRRFPQ</sequence>
<feature type="chain" id="PRO_5036897774" evidence="3">
    <location>
        <begin position="21"/>
        <end position="478"/>
    </location>
</feature>
<evidence type="ECO:0000313" key="5">
    <source>
        <dbReference type="Proteomes" id="UP000697998"/>
    </source>
</evidence>